<dbReference type="AlphaFoldDB" id="A0A8S4QSZ4"/>
<dbReference type="Proteomes" id="UP000838756">
    <property type="component" value="Unassembled WGS sequence"/>
</dbReference>
<accession>A0A8S4QSZ4</accession>
<organism evidence="1 2">
    <name type="scientific">Pararge aegeria aegeria</name>
    <dbReference type="NCBI Taxonomy" id="348720"/>
    <lineage>
        <taxon>Eukaryota</taxon>
        <taxon>Metazoa</taxon>
        <taxon>Ecdysozoa</taxon>
        <taxon>Arthropoda</taxon>
        <taxon>Hexapoda</taxon>
        <taxon>Insecta</taxon>
        <taxon>Pterygota</taxon>
        <taxon>Neoptera</taxon>
        <taxon>Endopterygota</taxon>
        <taxon>Lepidoptera</taxon>
        <taxon>Glossata</taxon>
        <taxon>Ditrysia</taxon>
        <taxon>Papilionoidea</taxon>
        <taxon>Nymphalidae</taxon>
        <taxon>Satyrinae</taxon>
        <taxon>Satyrini</taxon>
        <taxon>Parargina</taxon>
        <taxon>Pararge</taxon>
    </lineage>
</organism>
<name>A0A8S4QSZ4_9NEOP</name>
<dbReference type="EMBL" id="CAKXAJ010013665">
    <property type="protein sequence ID" value="CAH2216009.1"/>
    <property type="molecule type" value="Genomic_DNA"/>
</dbReference>
<evidence type="ECO:0000313" key="1">
    <source>
        <dbReference type="EMBL" id="CAH2216009.1"/>
    </source>
</evidence>
<comment type="caution">
    <text evidence="1">The sequence shown here is derived from an EMBL/GenBank/DDBJ whole genome shotgun (WGS) entry which is preliminary data.</text>
</comment>
<reference evidence="1" key="1">
    <citation type="submission" date="2022-03" db="EMBL/GenBank/DDBJ databases">
        <authorList>
            <person name="Lindestad O."/>
        </authorList>
    </citation>
    <scope>NUCLEOTIDE SEQUENCE</scope>
</reference>
<gene>
    <name evidence="1" type="primary">jg25082</name>
    <name evidence="1" type="ORF">PAEG_LOCUS4087</name>
</gene>
<evidence type="ECO:0000313" key="2">
    <source>
        <dbReference type="Proteomes" id="UP000838756"/>
    </source>
</evidence>
<proteinExistence type="predicted"/>
<protein>
    <submittedName>
        <fullName evidence="1">Jg25082 protein</fullName>
    </submittedName>
</protein>
<sequence>MPNLNLLVCSKIRTRYQTGRYHGDYTVGEGAAAVHADASLTQVRERQMSNAAERGGRLCLLQYKRGRGATLSLVLQVLNGTPQSEVKPGVKLETS</sequence>
<keyword evidence="2" id="KW-1185">Reference proteome</keyword>